<feature type="signal peptide" evidence="3">
    <location>
        <begin position="1"/>
        <end position="19"/>
    </location>
</feature>
<comment type="caution">
    <text evidence="1">Lacks conserved residue(s) required for the propagation of feature annotation.</text>
</comment>
<dbReference type="Proteomes" id="UP001328107">
    <property type="component" value="Unassembled WGS sequence"/>
</dbReference>
<dbReference type="Pfam" id="PF01549">
    <property type="entry name" value="ShK"/>
    <property type="match status" value="2"/>
</dbReference>
<accession>A0AAN4ZG16</accession>
<evidence type="ECO:0000256" key="2">
    <source>
        <dbReference type="SAM" id="MobiDB-lite"/>
    </source>
</evidence>
<dbReference type="EMBL" id="BTRK01000003">
    <property type="protein sequence ID" value="GMR40462.1"/>
    <property type="molecule type" value="Genomic_DNA"/>
</dbReference>
<organism evidence="5 6">
    <name type="scientific">Pristionchus mayeri</name>
    <dbReference type="NCBI Taxonomy" id="1317129"/>
    <lineage>
        <taxon>Eukaryota</taxon>
        <taxon>Metazoa</taxon>
        <taxon>Ecdysozoa</taxon>
        <taxon>Nematoda</taxon>
        <taxon>Chromadorea</taxon>
        <taxon>Rhabditida</taxon>
        <taxon>Rhabditina</taxon>
        <taxon>Diplogasteromorpha</taxon>
        <taxon>Diplogasteroidea</taxon>
        <taxon>Neodiplogasteridae</taxon>
        <taxon>Pristionchus</taxon>
    </lineage>
</organism>
<evidence type="ECO:0000259" key="4">
    <source>
        <dbReference type="PROSITE" id="PS51670"/>
    </source>
</evidence>
<sequence length="161" mass="16731">MHPILSSLIFVAFLTAVTSQCTGNDAPSCANWVKNGYCSNSASPMETRKLYCGVACGFCNRDGTQTEAGGGSTVTCSDNNANCEKWAANKDNAFCASSKYSVEMKTTYCAKTCAFEIKPDADCVLYTLTDDKLTRGTPSNSTGPAPGEAVASGAAAPTTVS</sequence>
<evidence type="ECO:0000256" key="1">
    <source>
        <dbReference type="PROSITE-ProRule" id="PRU01005"/>
    </source>
</evidence>
<name>A0AAN4ZG16_9BILA</name>
<dbReference type="PROSITE" id="PS51670">
    <property type="entry name" value="SHKT"/>
    <property type="match status" value="2"/>
</dbReference>
<dbReference type="AlphaFoldDB" id="A0AAN4ZG16"/>
<evidence type="ECO:0000313" key="5">
    <source>
        <dbReference type="EMBL" id="GMR40462.1"/>
    </source>
</evidence>
<dbReference type="Gene3D" id="1.10.10.1940">
    <property type="match status" value="2"/>
</dbReference>
<feature type="chain" id="PRO_5042884350" description="ShKT domain-containing protein" evidence="3">
    <location>
        <begin position="20"/>
        <end position="161"/>
    </location>
</feature>
<comment type="caution">
    <text evidence="5">The sequence shown here is derived from an EMBL/GenBank/DDBJ whole genome shotgun (WGS) entry which is preliminary data.</text>
</comment>
<feature type="compositionally biased region" description="Low complexity" evidence="2">
    <location>
        <begin position="143"/>
        <end position="161"/>
    </location>
</feature>
<dbReference type="SMART" id="SM00254">
    <property type="entry name" value="ShKT"/>
    <property type="match status" value="2"/>
</dbReference>
<protein>
    <recommendedName>
        <fullName evidence="4">ShKT domain-containing protein</fullName>
    </recommendedName>
</protein>
<feature type="non-terminal residue" evidence="5">
    <location>
        <position position="161"/>
    </location>
</feature>
<keyword evidence="3" id="KW-0732">Signal</keyword>
<feature type="domain" description="ShKT" evidence="4">
    <location>
        <begin position="21"/>
        <end position="59"/>
    </location>
</feature>
<proteinExistence type="predicted"/>
<feature type="domain" description="ShKT" evidence="4">
    <location>
        <begin position="76"/>
        <end position="116"/>
    </location>
</feature>
<dbReference type="PANTHER" id="PTHR46707">
    <property type="entry name" value="PROTEIN CBG07468"/>
    <property type="match status" value="1"/>
</dbReference>
<dbReference type="InterPro" id="IPR003582">
    <property type="entry name" value="ShKT_dom"/>
</dbReference>
<evidence type="ECO:0000313" key="6">
    <source>
        <dbReference type="Proteomes" id="UP001328107"/>
    </source>
</evidence>
<feature type="region of interest" description="Disordered" evidence="2">
    <location>
        <begin position="135"/>
        <end position="161"/>
    </location>
</feature>
<dbReference type="PANTHER" id="PTHR46707:SF1">
    <property type="entry name" value="COEXPRESSED WITH POLYCYSTINS-RELATED"/>
    <property type="match status" value="1"/>
</dbReference>
<keyword evidence="6" id="KW-1185">Reference proteome</keyword>
<reference evidence="6" key="1">
    <citation type="submission" date="2022-10" db="EMBL/GenBank/DDBJ databases">
        <title>Genome assembly of Pristionchus species.</title>
        <authorList>
            <person name="Yoshida K."/>
            <person name="Sommer R.J."/>
        </authorList>
    </citation>
    <scope>NUCLEOTIDE SEQUENCE [LARGE SCALE GENOMIC DNA]</scope>
    <source>
        <strain evidence="6">RS5460</strain>
    </source>
</reference>
<evidence type="ECO:0000256" key="3">
    <source>
        <dbReference type="SAM" id="SignalP"/>
    </source>
</evidence>
<gene>
    <name evidence="5" type="ORF">PMAYCL1PPCAC_10657</name>
</gene>